<dbReference type="AlphaFoldDB" id="A0AAV9S1J7"/>
<dbReference type="Proteomes" id="UP001311232">
    <property type="component" value="Unassembled WGS sequence"/>
</dbReference>
<feature type="region of interest" description="Disordered" evidence="1">
    <location>
        <begin position="141"/>
        <end position="171"/>
    </location>
</feature>
<evidence type="ECO:0000313" key="2">
    <source>
        <dbReference type="EMBL" id="KAK5615146.1"/>
    </source>
</evidence>
<sequence>MIQNIMHKDMMVRDALQDELSGQVLLDEDDKLRTLTDSTRSLVTNMVEIHGILTGCRKLTSNEHIEDILSVQHGTSWDRDLSSILLLVHLLPPTSKGHKKSTRISSCQAVGHLVRYLQMGASVEGFLAGVEPGRRFLLSATNKQEHHGHPGVERSDKPPGQMRSYTHGSFSPPGLYVTARGAPSSASGVPRDFLGHWDSSYTMETAHDNQQPERLSDLKEIIVFPSIWRNMMLISFPLSSLLPKTPQFLQDNQARPINQG</sequence>
<reference evidence="2 3" key="1">
    <citation type="submission" date="2021-06" db="EMBL/GenBank/DDBJ databases">
        <authorList>
            <person name="Palmer J.M."/>
        </authorList>
    </citation>
    <scope>NUCLEOTIDE SEQUENCE [LARGE SCALE GENOMIC DNA]</scope>
    <source>
        <strain evidence="2 3">MEX-2019</strain>
        <tissue evidence="2">Muscle</tissue>
    </source>
</reference>
<organism evidence="2 3">
    <name type="scientific">Crenichthys baileyi</name>
    <name type="common">White River springfish</name>
    <dbReference type="NCBI Taxonomy" id="28760"/>
    <lineage>
        <taxon>Eukaryota</taxon>
        <taxon>Metazoa</taxon>
        <taxon>Chordata</taxon>
        <taxon>Craniata</taxon>
        <taxon>Vertebrata</taxon>
        <taxon>Euteleostomi</taxon>
        <taxon>Actinopterygii</taxon>
        <taxon>Neopterygii</taxon>
        <taxon>Teleostei</taxon>
        <taxon>Neoteleostei</taxon>
        <taxon>Acanthomorphata</taxon>
        <taxon>Ovalentaria</taxon>
        <taxon>Atherinomorphae</taxon>
        <taxon>Cyprinodontiformes</taxon>
        <taxon>Goodeidae</taxon>
        <taxon>Crenichthys</taxon>
    </lineage>
</organism>
<feature type="compositionally biased region" description="Basic and acidic residues" evidence="1">
    <location>
        <begin position="143"/>
        <end position="157"/>
    </location>
</feature>
<keyword evidence="3" id="KW-1185">Reference proteome</keyword>
<evidence type="ECO:0000256" key="1">
    <source>
        <dbReference type="SAM" id="MobiDB-lite"/>
    </source>
</evidence>
<accession>A0AAV9S1J7</accession>
<comment type="caution">
    <text evidence="2">The sequence shown here is derived from an EMBL/GenBank/DDBJ whole genome shotgun (WGS) entry which is preliminary data.</text>
</comment>
<name>A0AAV9S1J7_9TELE</name>
<proteinExistence type="predicted"/>
<dbReference type="EMBL" id="JAHHUM010000998">
    <property type="protein sequence ID" value="KAK5615146.1"/>
    <property type="molecule type" value="Genomic_DNA"/>
</dbReference>
<gene>
    <name evidence="2" type="ORF">CRENBAI_005101</name>
</gene>
<protein>
    <submittedName>
        <fullName evidence="2">Uncharacterized protein</fullName>
    </submittedName>
</protein>
<evidence type="ECO:0000313" key="3">
    <source>
        <dbReference type="Proteomes" id="UP001311232"/>
    </source>
</evidence>